<evidence type="ECO:0000313" key="2">
    <source>
        <dbReference type="EMBL" id="APH07111.1"/>
    </source>
</evidence>
<dbReference type="RefSeq" id="WP_072581896.1">
    <property type="nucleotide sequence ID" value="NZ_CP016020.1"/>
</dbReference>
<organism evidence="2 3">
    <name type="scientific">Bacillus weihaiensis</name>
    <dbReference type="NCBI Taxonomy" id="1547283"/>
    <lineage>
        <taxon>Bacteria</taxon>
        <taxon>Bacillati</taxon>
        <taxon>Bacillota</taxon>
        <taxon>Bacilli</taxon>
        <taxon>Bacillales</taxon>
        <taxon>Bacillaceae</taxon>
        <taxon>Bacillus</taxon>
    </lineage>
</organism>
<dbReference type="PROSITE" id="PS51186">
    <property type="entry name" value="GNAT"/>
    <property type="match status" value="1"/>
</dbReference>
<dbReference type="SUPFAM" id="SSF55729">
    <property type="entry name" value="Acyl-CoA N-acyltransferases (Nat)"/>
    <property type="match status" value="1"/>
</dbReference>
<dbReference type="PANTHER" id="PTHR34815">
    <property type="entry name" value="LYSINE ACETYLTRANSFERASE"/>
    <property type="match status" value="1"/>
</dbReference>
<dbReference type="EMBL" id="CP016020">
    <property type="protein sequence ID" value="APH07111.1"/>
    <property type="molecule type" value="Genomic_DNA"/>
</dbReference>
<dbReference type="STRING" id="1547283.A9C19_13520"/>
<dbReference type="Gene3D" id="3.40.630.30">
    <property type="match status" value="1"/>
</dbReference>
<feature type="domain" description="N-acetyltransferase" evidence="1">
    <location>
        <begin position="1"/>
        <end position="146"/>
    </location>
</feature>
<keyword evidence="3" id="KW-1185">Reference proteome</keyword>
<sequence>MQIREAKIEDMHTIYMMGYDVWGGDLSVEDYIKECSQSIKYQKGTWFLLQDDVTGKILSSCVIYDLELKEMRAKGIGSIATRAEDRRKGNASELVRGVIKEIEHTENCSTFFLYSDIGTVFYEKLGFLRFPVQNYLQSTCMYLSKDRHVNMESIEPPPYF</sequence>
<dbReference type="Proteomes" id="UP000181936">
    <property type="component" value="Chromosome"/>
</dbReference>
<dbReference type="GO" id="GO:0016747">
    <property type="term" value="F:acyltransferase activity, transferring groups other than amino-acyl groups"/>
    <property type="evidence" value="ECO:0007669"/>
    <property type="project" value="InterPro"/>
</dbReference>
<dbReference type="AlphaFoldDB" id="A0A1L3MXN8"/>
<dbReference type="InterPro" id="IPR000182">
    <property type="entry name" value="GNAT_dom"/>
</dbReference>
<dbReference type="Pfam" id="PF13527">
    <property type="entry name" value="Acetyltransf_9"/>
    <property type="match status" value="1"/>
</dbReference>
<name>A0A1L3MXN8_9BACI</name>
<gene>
    <name evidence="2" type="ORF">A9C19_13520</name>
</gene>
<evidence type="ECO:0000313" key="3">
    <source>
        <dbReference type="Proteomes" id="UP000181936"/>
    </source>
</evidence>
<dbReference type="InterPro" id="IPR053013">
    <property type="entry name" value="LAT"/>
</dbReference>
<accession>A0A1L3MXN8</accession>
<dbReference type="KEGG" id="bwh:A9C19_13520"/>
<dbReference type="PANTHER" id="PTHR34815:SF2">
    <property type="entry name" value="N-ACETYLTRANSFERASE DOMAIN-CONTAINING PROTEIN"/>
    <property type="match status" value="1"/>
</dbReference>
<reference evidence="2 3" key="1">
    <citation type="journal article" date="2016" name="Sci. Rep.">
        <title>Complete genome sequence and transcriptomic analysis of a novel marine strain Bacillus weihaiensis reveals the mechanism of brown algae degradation.</title>
        <authorList>
            <person name="Zhu Y."/>
            <person name="Chen P."/>
            <person name="Bao Y."/>
            <person name="Men Y."/>
            <person name="Zeng Y."/>
            <person name="Yang J."/>
            <person name="Sun J."/>
            <person name="Sun Y."/>
        </authorList>
    </citation>
    <scope>NUCLEOTIDE SEQUENCE [LARGE SCALE GENOMIC DNA]</scope>
    <source>
        <strain evidence="2 3">Alg07</strain>
    </source>
</reference>
<evidence type="ECO:0000259" key="1">
    <source>
        <dbReference type="PROSITE" id="PS51186"/>
    </source>
</evidence>
<proteinExistence type="predicted"/>
<dbReference type="InterPro" id="IPR016181">
    <property type="entry name" value="Acyl_CoA_acyltransferase"/>
</dbReference>
<protein>
    <recommendedName>
        <fullName evidence="1">N-acetyltransferase domain-containing protein</fullName>
    </recommendedName>
</protein>